<dbReference type="SUPFAM" id="SSF54909">
    <property type="entry name" value="Dimeric alpha+beta barrel"/>
    <property type="match status" value="1"/>
</dbReference>
<organism evidence="1 2">
    <name type="scientific">Streptomyces scopuliridis RB72</name>
    <dbReference type="NCBI Taxonomy" id="1440053"/>
    <lineage>
        <taxon>Bacteria</taxon>
        <taxon>Bacillati</taxon>
        <taxon>Actinomycetota</taxon>
        <taxon>Actinomycetes</taxon>
        <taxon>Kitasatosporales</taxon>
        <taxon>Streptomycetaceae</taxon>
        <taxon>Streptomyces</taxon>
    </lineage>
</organism>
<sequence length="227" mass="24672">MTELISLDGPDLRRTDVASVFVGQRYVRSREEALTVLEQTVAEWSGAPWPAGILSFSCFLSAEEDTVLTYAQCADGDSYQPFVRSLRGPAGAGAVEYRPRRSVVVPGASGVPRCVITATFDVDGAERQDRVMNSLVDVLDVPPAEQPPGMLSANFHTSVDATRVLNYAEWTSVEAHLAFLDSTTRVKTLRASGDVPGVRPIGFKRFHLHRSIAPRESSAAIIPVRIS</sequence>
<dbReference type="AlphaFoldDB" id="A0A2T7T1W3"/>
<dbReference type="InterPro" id="IPR011008">
    <property type="entry name" value="Dimeric_a/b-barrel"/>
</dbReference>
<comment type="caution">
    <text evidence="1">The sequence shown here is derived from an EMBL/GenBank/DDBJ whole genome shotgun (WGS) entry which is preliminary data.</text>
</comment>
<keyword evidence="2" id="KW-1185">Reference proteome</keyword>
<dbReference type="Gene3D" id="3.30.70.100">
    <property type="match status" value="2"/>
</dbReference>
<evidence type="ECO:0000313" key="2">
    <source>
        <dbReference type="Proteomes" id="UP000245992"/>
    </source>
</evidence>
<dbReference type="OrthoDB" id="1493813at2"/>
<accession>A0A2T7T1W3</accession>
<dbReference type="Proteomes" id="UP000245992">
    <property type="component" value="Unassembled WGS sequence"/>
</dbReference>
<dbReference type="STRING" id="1440053.GCA_000718095_00032"/>
<dbReference type="EMBL" id="AZSP01000250">
    <property type="protein sequence ID" value="PVE09021.1"/>
    <property type="molecule type" value="Genomic_DNA"/>
</dbReference>
<dbReference type="RefSeq" id="WP_030349259.1">
    <property type="nucleotide sequence ID" value="NZ_AZSP01000250.1"/>
</dbReference>
<protein>
    <submittedName>
        <fullName evidence="1">Uncharacterized protein</fullName>
    </submittedName>
</protein>
<reference evidence="1 2" key="1">
    <citation type="submission" date="2013-12" db="EMBL/GenBank/DDBJ databases">
        <title>Annotated genome of Streptomyces scopuliridis.</title>
        <authorList>
            <person name="Olson J.B."/>
        </authorList>
    </citation>
    <scope>NUCLEOTIDE SEQUENCE [LARGE SCALE GENOMIC DNA]</scope>
    <source>
        <strain evidence="1 2">RB72</strain>
    </source>
</reference>
<gene>
    <name evidence="1" type="ORF">Y717_13585</name>
</gene>
<evidence type="ECO:0000313" key="1">
    <source>
        <dbReference type="EMBL" id="PVE09021.1"/>
    </source>
</evidence>
<proteinExistence type="predicted"/>
<name>A0A2T7T1W3_9ACTN</name>